<gene>
    <name evidence="1" type="ORF">J2W50_000651</name>
</gene>
<proteinExistence type="predicted"/>
<dbReference type="Proteomes" id="UP001260715">
    <property type="component" value="Unassembled WGS sequence"/>
</dbReference>
<evidence type="ECO:0000313" key="1">
    <source>
        <dbReference type="EMBL" id="MDR6582476.1"/>
    </source>
</evidence>
<comment type="caution">
    <text evidence="1">The sequence shown here is derived from an EMBL/GenBank/DDBJ whole genome shotgun (WGS) entry which is preliminary data.</text>
</comment>
<evidence type="ECO:0000313" key="2">
    <source>
        <dbReference type="Proteomes" id="UP001260715"/>
    </source>
</evidence>
<dbReference type="RefSeq" id="WP_102662439.1">
    <property type="nucleotide sequence ID" value="NZ_JAVDSJ010000001.1"/>
</dbReference>
<name>A0ABU1P988_9BURK</name>
<accession>A0ABU1P988</accession>
<dbReference type="EMBL" id="JAVDSJ010000001">
    <property type="protein sequence ID" value="MDR6582476.1"/>
    <property type="molecule type" value="Genomic_DNA"/>
</dbReference>
<organism evidence="1 2">
    <name type="scientific">Herbaspirillum frisingense</name>
    <dbReference type="NCBI Taxonomy" id="92645"/>
    <lineage>
        <taxon>Bacteria</taxon>
        <taxon>Pseudomonadati</taxon>
        <taxon>Pseudomonadota</taxon>
        <taxon>Betaproteobacteria</taxon>
        <taxon>Burkholderiales</taxon>
        <taxon>Oxalobacteraceae</taxon>
        <taxon>Herbaspirillum</taxon>
    </lineage>
</organism>
<protein>
    <submittedName>
        <fullName evidence="1">Uncharacterized protein</fullName>
    </submittedName>
</protein>
<sequence>MLNPHSPALSQSPSFQPFSWHNAEVPPSRKKLLAEYAQDVGTGVATLLSLIEHSEIEAVDERPLLSEVDRGTLLRLAITASKMLARVAEEDIDVANTVKPL</sequence>
<reference evidence="1 2" key="1">
    <citation type="submission" date="2023-07" db="EMBL/GenBank/DDBJ databases">
        <title>Sorghum-associated microbial communities from plants grown in Nebraska, USA.</title>
        <authorList>
            <person name="Schachtman D."/>
        </authorList>
    </citation>
    <scope>NUCLEOTIDE SEQUENCE [LARGE SCALE GENOMIC DNA]</scope>
    <source>
        <strain evidence="1 2">596</strain>
    </source>
</reference>
<keyword evidence="2" id="KW-1185">Reference proteome</keyword>